<name>A0ABR3EV81_9AGAR</name>
<feature type="compositionally biased region" description="Basic and acidic residues" evidence="1">
    <location>
        <begin position="1"/>
        <end position="13"/>
    </location>
</feature>
<evidence type="ECO:0008006" key="4">
    <source>
        <dbReference type="Google" id="ProtNLM"/>
    </source>
</evidence>
<evidence type="ECO:0000256" key="1">
    <source>
        <dbReference type="SAM" id="MobiDB-lite"/>
    </source>
</evidence>
<keyword evidence="3" id="KW-1185">Reference proteome</keyword>
<accession>A0ABR3EV81</accession>
<feature type="non-terminal residue" evidence="2">
    <location>
        <position position="1"/>
    </location>
</feature>
<reference evidence="2 3" key="1">
    <citation type="submission" date="2024-02" db="EMBL/GenBank/DDBJ databases">
        <title>A draft genome for the cacao thread blight pathogen Marasmius crinis-equi.</title>
        <authorList>
            <person name="Cohen S.P."/>
            <person name="Baruah I.K."/>
            <person name="Amoako-Attah I."/>
            <person name="Bukari Y."/>
            <person name="Meinhardt L.W."/>
            <person name="Bailey B.A."/>
        </authorList>
    </citation>
    <scope>NUCLEOTIDE SEQUENCE [LARGE SCALE GENOMIC DNA]</scope>
    <source>
        <strain evidence="2 3">GH-76</strain>
    </source>
</reference>
<dbReference type="Gene3D" id="2.40.70.10">
    <property type="entry name" value="Acid Proteases"/>
    <property type="match status" value="1"/>
</dbReference>
<dbReference type="EMBL" id="JBAHYK010001765">
    <property type="protein sequence ID" value="KAL0566814.1"/>
    <property type="molecule type" value="Genomic_DNA"/>
</dbReference>
<evidence type="ECO:0000313" key="2">
    <source>
        <dbReference type="EMBL" id="KAL0566814.1"/>
    </source>
</evidence>
<gene>
    <name evidence="2" type="ORF">V5O48_015186</name>
</gene>
<protein>
    <recommendedName>
        <fullName evidence="4">Peptidase A2 domain-containing protein</fullName>
    </recommendedName>
</protein>
<dbReference type="InterPro" id="IPR021109">
    <property type="entry name" value="Peptidase_aspartic_dom_sf"/>
</dbReference>
<feature type="compositionally biased region" description="Basic and acidic residues" evidence="1">
    <location>
        <begin position="24"/>
        <end position="39"/>
    </location>
</feature>
<dbReference type="CDD" id="cd00303">
    <property type="entry name" value="retropepsin_like"/>
    <property type="match status" value="1"/>
</dbReference>
<feature type="region of interest" description="Disordered" evidence="1">
    <location>
        <begin position="1"/>
        <end position="113"/>
    </location>
</feature>
<dbReference type="Proteomes" id="UP001465976">
    <property type="component" value="Unassembled WGS sequence"/>
</dbReference>
<proteinExistence type="predicted"/>
<feature type="compositionally biased region" description="Basic and acidic residues" evidence="1">
    <location>
        <begin position="84"/>
        <end position="102"/>
    </location>
</feature>
<organism evidence="2 3">
    <name type="scientific">Marasmius crinis-equi</name>
    <dbReference type="NCBI Taxonomy" id="585013"/>
    <lineage>
        <taxon>Eukaryota</taxon>
        <taxon>Fungi</taxon>
        <taxon>Dikarya</taxon>
        <taxon>Basidiomycota</taxon>
        <taxon>Agaricomycotina</taxon>
        <taxon>Agaricomycetes</taxon>
        <taxon>Agaricomycetidae</taxon>
        <taxon>Agaricales</taxon>
        <taxon>Marasmiineae</taxon>
        <taxon>Marasmiaceae</taxon>
        <taxon>Marasmius</taxon>
    </lineage>
</organism>
<feature type="region of interest" description="Disordered" evidence="1">
    <location>
        <begin position="315"/>
        <end position="355"/>
    </location>
</feature>
<evidence type="ECO:0000313" key="3">
    <source>
        <dbReference type="Proteomes" id="UP001465976"/>
    </source>
</evidence>
<comment type="caution">
    <text evidence="2">The sequence shown here is derived from an EMBL/GenBank/DDBJ whole genome shotgun (WGS) entry which is preliminary data.</text>
</comment>
<sequence length="355" mass="39814">EPESEHSEDRNLPSDEQILAQYEQHSESSDSGRESDIDRPLSPYGGSQYTSDDPDERVGFMRDSGPSDSESECEEYTLSNERIAAAREDPSSESDTESHYESCDSDESEPDNRNDLLRLNFTEYFRSISEQPDGGFTASVEPKPVKFPNVGRRPERTAAQKRCLAAWVELNGLKAFVLFDSGSTADVIGPDFARVAKMKIYRLENPVTLQLGTKGSRSRITSGCMTKYTISSSKDTVVGRDYFDIANVDRYDAVVGTVFMRRHGIALDFRDDTVKMNGSVVPTLSEGEELAELVRRSSKRISENIALKDNEEIEVIPRPQKNKHRETKHQVVILPDSKGRLTSKPTSKPSDKRKD</sequence>